<protein>
    <submittedName>
        <fullName evidence="2">Methyltransferase domain-containing protein</fullName>
    </submittedName>
</protein>
<dbReference type="GO" id="GO:0032259">
    <property type="term" value="P:methylation"/>
    <property type="evidence" value="ECO:0007669"/>
    <property type="project" value="UniProtKB-KW"/>
</dbReference>
<dbReference type="InterPro" id="IPR041698">
    <property type="entry name" value="Methyltransf_25"/>
</dbReference>
<dbReference type="Pfam" id="PF13649">
    <property type="entry name" value="Methyltransf_25"/>
    <property type="match status" value="1"/>
</dbReference>
<gene>
    <name evidence="2" type="ORF">DQ384_10590</name>
</gene>
<keyword evidence="2" id="KW-0489">Methyltransferase</keyword>
<reference evidence="2 3" key="1">
    <citation type="submission" date="2018-06" db="EMBL/GenBank/DDBJ databases">
        <title>Sphaerisporangium craniellae sp. nov., isolated from a marine sponge in the South China Sea.</title>
        <authorList>
            <person name="Li L."/>
        </authorList>
    </citation>
    <scope>NUCLEOTIDE SEQUENCE [LARGE SCALE GENOMIC DNA]</scope>
    <source>
        <strain evidence="2 3">CCTCC AA 208026</strain>
    </source>
</reference>
<evidence type="ECO:0000259" key="1">
    <source>
        <dbReference type="Pfam" id="PF13649"/>
    </source>
</evidence>
<dbReference type="Proteomes" id="UP000253094">
    <property type="component" value="Unassembled WGS sequence"/>
</dbReference>
<comment type="caution">
    <text evidence="2">The sequence shown here is derived from an EMBL/GenBank/DDBJ whole genome shotgun (WGS) entry which is preliminary data.</text>
</comment>
<feature type="domain" description="Methyltransferase" evidence="1">
    <location>
        <begin position="355"/>
        <end position="446"/>
    </location>
</feature>
<evidence type="ECO:0000313" key="3">
    <source>
        <dbReference type="Proteomes" id="UP000253094"/>
    </source>
</evidence>
<dbReference type="InterPro" id="IPR029063">
    <property type="entry name" value="SAM-dependent_MTases_sf"/>
</dbReference>
<dbReference type="GO" id="GO:0008168">
    <property type="term" value="F:methyltransferase activity"/>
    <property type="evidence" value="ECO:0007669"/>
    <property type="project" value="UniProtKB-KW"/>
</dbReference>
<dbReference type="SUPFAM" id="SSF53335">
    <property type="entry name" value="S-adenosyl-L-methionine-dependent methyltransferases"/>
    <property type="match status" value="1"/>
</dbReference>
<keyword evidence="3" id="KW-1185">Reference proteome</keyword>
<proteinExistence type="predicted"/>
<dbReference type="PANTHER" id="PTHR43591">
    <property type="entry name" value="METHYLTRANSFERASE"/>
    <property type="match status" value="1"/>
</dbReference>
<dbReference type="EMBL" id="QOIL01000005">
    <property type="protein sequence ID" value="RCG31182.1"/>
    <property type="molecule type" value="Genomic_DNA"/>
</dbReference>
<dbReference type="OrthoDB" id="3676796at2"/>
<evidence type="ECO:0000313" key="2">
    <source>
        <dbReference type="EMBL" id="RCG31182.1"/>
    </source>
</evidence>
<keyword evidence="2" id="KW-0808">Transferase</keyword>
<dbReference type="Pfam" id="PF03966">
    <property type="entry name" value="Trm112p"/>
    <property type="match status" value="1"/>
</dbReference>
<sequence length="514" mass="55211">MSVDTTYAPAMLLEEFTGASPDGLDAAYARLVGALWSPGTAQDQTLWDGGTLTERAPSAIPELIRALDGLDDARAGRLLILLGLIAEAGQTEAVRAGLDRYLALADGAGPELGQALAYLLAHFPHDRDRVLGVAGRLGLDSGDRSRLDRCLTLMDERRTGLGRVWPAPEIWRLTDEERAFDQAWIGALSQEQAEVNWRNDSRTVWGYMGLKAYWSIRRGPVVDVPGPQAPPESDATGADPRLGLFARHLSALVCPSCRGPLDNSGAAVRCPACAVAYPASRGILDLTRAVRDDADEATADLLKSLAEMPSMGLYYEALLRPEFLRVAGGNWGGAVTLADEDAYIARSVRPVDGPVLDLGAGAGRWTSVVAATVGSDRLLALDLGLPMLNVLRRRVPDVPAVRASALDIPLADASMGAVVCWNALQAFPDEAATAIAEVGRVLRPGGTFTLMTFVWDEDPVCRHFQAAHYFPSRPAGMLLFEREELDRWLADAGMVVLESSGPESFAFITARRVS</sequence>
<dbReference type="Gene3D" id="3.40.50.150">
    <property type="entry name" value="Vaccinia Virus protein VP39"/>
    <property type="match status" value="1"/>
</dbReference>
<organism evidence="2 3">
    <name type="scientific">Sphaerisporangium album</name>
    <dbReference type="NCBI Taxonomy" id="509200"/>
    <lineage>
        <taxon>Bacteria</taxon>
        <taxon>Bacillati</taxon>
        <taxon>Actinomycetota</taxon>
        <taxon>Actinomycetes</taxon>
        <taxon>Streptosporangiales</taxon>
        <taxon>Streptosporangiaceae</taxon>
        <taxon>Sphaerisporangium</taxon>
    </lineage>
</organism>
<dbReference type="CDD" id="cd02440">
    <property type="entry name" value="AdoMet_MTases"/>
    <property type="match status" value="1"/>
</dbReference>
<accession>A0A367FMV3</accession>
<dbReference type="InterPro" id="IPR005651">
    <property type="entry name" value="Trm112-like"/>
</dbReference>
<dbReference type="RefSeq" id="WP_114028561.1">
    <property type="nucleotide sequence ID" value="NZ_QOIL01000005.1"/>
</dbReference>
<name>A0A367FMV3_9ACTN</name>
<dbReference type="AlphaFoldDB" id="A0A367FMV3"/>